<dbReference type="Proteomes" id="UP000815325">
    <property type="component" value="Unassembled WGS sequence"/>
</dbReference>
<reference evidence="1" key="1">
    <citation type="submission" date="2017-08" db="EMBL/GenBank/DDBJ databases">
        <authorList>
            <person name="Polle J.E."/>
            <person name="Barry K."/>
            <person name="Cushman J."/>
            <person name="Schmutz J."/>
            <person name="Tran D."/>
            <person name="Hathwaick L.T."/>
            <person name="Yim W.C."/>
            <person name="Jenkins J."/>
            <person name="Mckie-Krisberg Z.M."/>
            <person name="Prochnik S."/>
            <person name="Lindquist E."/>
            <person name="Dockter R.B."/>
            <person name="Adam C."/>
            <person name="Molina H."/>
            <person name="Bunkerborg J."/>
            <person name="Jin E."/>
            <person name="Buchheim M."/>
            <person name="Magnuson J."/>
        </authorList>
    </citation>
    <scope>NUCLEOTIDE SEQUENCE</scope>
    <source>
        <strain evidence="1">CCAP 19/18</strain>
    </source>
</reference>
<sequence>AGIRGFFARKEMQRLRMMGSAASVLQGAWRALQVRKAFADWRRQYAVVVVQSLWRMRGPRTAHVRALRFYRAACTLQAAWRGWQARAMFAALLPMHRAAGVIQGVWRANRRGEKLRAKFRAVVMQAVATQQACMVLQRAWRTKVGRDAVFGVFLM</sequence>
<evidence type="ECO:0000313" key="1">
    <source>
        <dbReference type="EMBL" id="KAF5842539.1"/>
    </source>
</evidence>
<dbReference type="Pfam" id="PF00612">
    <property type="entry name" value="IQ"/>
    <property type="match status" value="2"/>
</dbReference>
<dbReference type="PROSITE" id="PS50096">
    <property type="entry name" value="IQ"/>
    <property type="match status" value="1"/>
</dbReference>
<protein>
    <submittedName>
        <fullName evidence="1">Uncharacterized protein</fullName>
    </submittedName>
</protein>
<dbReference type="Gene3D" id="1.20.5.190">
    <property type="match status" value="2"/>
</dbReference>
<dbReference type="SMART" id="SM00015">
    <property type="entry name" value="IQ"/>
    <property type="match status" value="3"/>
</dbReference>
<dbReference type="EMBL" id="MU069459">
    <property type="protein sequence ID" value="KAF5842539.1"/>
    <property type="molecule type" value="Genomic_DNA"/>
</dbReference>
<comment type="caution">
    <text evidence="1">The sequence shown here is derived from an EMBL/GenBank/DDBJ whole genome shotgun (WGS) entry which is preliminary data.</text>
</comment>
<dbReference type="InterPro" id="IPR000048">
    <property type="entry name" value="IQ_motif_EF-hand-BS"/>
</dbReference>
<evidence type="ECO:0000313" key="2">
    <source>
        <dbReference type="Proteomes" id="UP000815325"/>
    </source>
</evidence>
<feature type="non-terminal residue" evidence="1">
    <location>
        <position position="1"/>
    </location>
</feature>
<accession>A0ABQ7H6Q7</accession>
<proteinExistence type="predicted"/>
<organism evidence="1 2">
    <name type="scientific">Dunaliella salina</name>
    <name type="common">Green alga</name>
    <name type="synonym">Protococcus salinus</name>
    <dbReference type="NCBI Taxonomy" id="3046"/>
    <lineage>
        <taxon>Eukaryota</taxon>
        <taxon>Viridiplantae</taxon>
        <taxon>Chlorophyta</taxon>
        <taxon>core chlorophytes</taxon>
        <taxon>Chlorophyceae</taxon>
        <taxon>CS clade</taxon>
        <taxon>Chlamydomonadales</taxon>
        <taxon>Dunaliellaceae</taxon>
        <taxon>Dunaliella</taxon>
    </lineage>
</organism>
<keyword evidence="2" id="KW-1185">Reference proteome</keyword>
<gene>
    <name evidence="1" type="ORF">DUNSADRAFT_6389</name>
</gene>
<name>A0ABQ7H6Q7_DUNSA</name>